<keyword evidence="5" id="KW-1185">Reference proteome</keyword>
<feature type="signal peptide" evidence="3">
    <location>
        <begin position="1"/>
        <end position="17"/>
    </location>
</feature>
<name>A0A423WB85_CYTCH</name>
<evidence type="ECO:0000313" key="5">
    <source>
        <dbReference type="Proteomes" id="UP000284375"/>
    </source>
</evidence>
<proteinExistence type="predicted"/>
<evidence type="ECO:0000256" key="3">
    <source>
        <dbReference type="SAM" id="SignalP"/>
    </source>
</evidence>
<dbReference type="EMBL" id="LJZO01000008">
    <property type="protein sequence ID" value="ROW00553.1"/>
    <property type="molecule type" value="Genomic_DNA"/>
</dbReference>
<dbReference type="Proteomes" id="UP000284375">
    <property type="component" value="Unassembled WGS sequence"/>
</dbReference>
<comment type="caution">
    <text evidence="4">The sequence shown here is derived from an EMBL/GenBank/DDBJ whole genome shotgun (WGS) entry which is preliminary data.</text>
</comment>
<feature type="coiled-coil region" evidence="1">
    <location>
        <begin position="46"/>
        <end position="80"/>
    </location>
</feature>
<accession>A0A423WB85</accession>
<gene>
    <name evidence="4" type="ORF">VSDG_03232</name>
</gene>
<feature type="compositionally biased region" description="Basic and acidic residues" evidence="2">
    <location>
        <begin position="123"/>
        <end position="135"/>
    </location>
</feature>
<feature type="compositionally biased region" description="Polar residues" evidence="2">
    <location>
        <begin position="89"/>
        <end position="102"/>
    </location>
</feature>
<evidence type="ECO:0000313" key="4">
    <source>
        <dbReference type="EMBL" id="ROW00553.1"/>
    </source>
</evidence>
<evidence type="ECO:0000256" key="2">
    <source>
        <dbReference type="SAM" id="MobiDB-lite"/>
    </source>
</evidence>
<protein>
    <submittedName>
        <fullName evidence="4">Uncharacterized protein</fullName>
    </submittedName>
</protein>
<keyword evidence="1" id="KW-0175">Coiled coil</keyword>
<sequence length="228" mass="24429">MCTILLRPLHWLGQALGWHGWPPDDGVSPAKKQRLDADPAFLRREIRGIDTKIAREQKKINNLLQKINMCNNNIAQLNKTRVIHLSSYESSTGKTYEPVTSSKRARKEGREVAPTHPSKAAHKNSERQSSSDEKAPVTPGSSVAVQATKGTGYGKDGGTSVKKPVNGTAKETAAQAVGKAIDKTAIIGTVDIGVKGAADKTVDGATVVEDGHMSAQMSDVYSDNEAMI</sequence>
<evidence type="ECO:0000256" key="1">
    <source>
        <dbReference type="SAM" id="Coils"/>
    </source>
</evidence>
<keyword evidence="3" id="KW-0732">Signal</keyword>
<organism evidence="4 5">
    <name type="scientific">Cytospora chrysosperma</name>
    <name type="common">Cytospora canker fungus</name>
    <name type="synonym">Sphaeria chrysosperma</name>
    <dbReference type="NCBI Taxonomy" id="252740"/>
    <lineage>
        <taxon>Eukaryota</taxon>
        <taxon>Fungi</taxon>
        <taxon>Dikarya</taxon>
        <taxon>Ascomycota</taxon>
        <taxon>Pezizomycotina</taxon>
        <taxon>Sordariomycetes</taxon>
        <taxon>Sordariomycetidae</taxon>
        <taxon>Diaporthales</taxon>
        <taxon>Cytosporaceae</taxon>
        <taxon>Cytospora</taxon>
    </lineage>
</organism>
<dbReference type="AlphaFoldDB" id="A0A423WB85"/>
<reference evidence="4 5" key="1">
    <citation type="submission" date="2015-09" db="EMBL/GenBank/DDBJ databases">
        <title>Host preference determinants of Valsa canker pathogens revealed by comparative genomics.</title>
        <authorList>
            <person name="Yin Z."/>
            <person name="Huang L."/>
        </authorList>
    </citation>
    <scope>NUCLEOTIDE SEQUENCE [LARGE SCALE GENOMIC DNA]</scope>
    <source>
        <strain evidence="4 5">YSFL</strain>
    </source>
</reference>
<feature type="region of interest" description="Disordered" evidence="2">
    <location>
        <begin position="89"/>
        <end position="164"/>
    </location>
</feature>
<feature type="chain" id="PRO_5019554402" evidence="3">
    <location>
        <begin position="18"/>
        <end position="228"/>
    </location>
</feature>